<keyword evidence="5 7" id="KW-0503">Monooxygenase</keyword>
<reference evidence="7" key="1">
    <citation type="submission" date="2020-04" db="EMBL/GenBank/DDBJ databases">
        <title>Genome Assembly and Annotation of Botryosphaeria dothidea sdau 11-99, a Latent Pathogen of Apple Fruit Ring Rot in China.</title>
        <authorList>
            <person name="Yu C."/>
            <person name="Diao Y."/>
            <person name="Lu Q."/>
            <person name="Zhao J."/>
            <person name="Cui S."/>
            <person name="Peng C."/>
            <person name="He B."/>
            <person name="Liu H."/>
        </authorList>
    </citation>
    <scope>NUCLEOTIDE SEQUENCE [LARGE SCALE GENOMIC DNA]</scope>
    <source>
        <strain evidence="7">Sdau11-99</strain>
    </source>
</reference>
<organism evidence="7 8">
    <name type="scientific">Botryosphaeria dothidea</name>
    <dbReference type="NCBI Taxonomy" id="55169"/>
    <lineage>
        <taxon>Eukaryota</taxon>
        <taxon>Fungi</taxon>
        <taxon>Dikarya</taxon>
        <taxon>Ascomycota</taxon>
        <taxon>Pezizomycotina</taxon>
        <taxon>Dothideomycetes</taxon>
        <taxon>Dothideomycetes incertae sedis</taxon>
        <taxon>Botryosphaeriales</taxon>
        <taxon>Botryosphaeriaceae</taxon>
        <taxon>Botryosphaeria</taxon>
    </lineage>
</organism>
<dbReference type="GO" id="GO:0004497">
    <property type="term" value="F:monooxygenase activity"/>
    <property type="evidence" value="ECO:0007669"/>
    <property type="project" value="UniProtKB-KW"/>
</dbReference>
<evidence type="ECO:0000256" key="2">
    <source>
        <dbReference type="ARBA" id="ARBA00022630"/>
    </source>
</evidence>
<comment type="similarity">
    <text evidence="1">Belongs to the paxM FAD-dependent monooxygenase family.</text>
</comment>
<dbReference type="InterPro" id="IPR002938">
    <property type="entry name" value="FAD-bd"/>
</dbReference>
<dbReference type="EMBL" id="WWBZ02000022">
    <property type="protein sequence ID" value="KAF4307580.1"/>
    <property type="molecule type" value="Genomic_DNA"/>
</dbReference>
<dbReference type="SUPFAM" id="SSF51905">
    <property type="entry name" value="FAD/NAD(P)-binding domain"/>
    <property type="match status" value="1"/>
</dbReference>
<keyword evidence="3" id="KW-0274">FAD</keyword>
<dbReference type="GO" id="GO:0071949">
    <property type="term" value="F:FAD binding"/>
    <property type="evidence" value="ECO:0007669"/>
    <property type="project" value="InterPro"/>
</dbReference>
<dbReference type="Gene3D" id="3.50.50.60">
    <property type="entry name" value="FAD/NAD(P)-binding domain"/>
    <property type="match status" value="1"/>
</dbReference>
<dbReference type="Pfam" id="PF01494">
    <property type="entry name" value="FAD_binding_3"/>
    <property type="match status" value="1"/>
</dbReference>
<evidence type="ECO:0000256" key="5">
    <source>
        <dbReference type="ARBA" id="ARBA00023033"/>
    </source>
</evidence>
<dbReference type="OrthoDB" id="16820at2759"/>
<keyword evidence="2" id="KW-0285">Flavoprotein</keyword>
<dbReference type="PRINTS" id="PR00420">
    <property type="entry name" value="RNGMNOXGNASE"/>
</dbReference>
<dbReference type="InterPro" id="IPR036188">
    <property type="entry name" value="FAD/NAD-bd_sf"/>
</dbReference>
<dbReference type="PANTHER" id="PTHR13789">
    <property type="entry name" value="MONOOXYGENASE"/>
    <property type="match status" value="1"/>
</dbReference>
<feature type="domain" description="FAD-binding" evidence="6">
    <location>
        <begin position="8"/>
        <end position="331"/>
    </location>
</feature>
<proteinExistence type="inferred from homology"/>
<evidence type="ECO:0000256" key="1">
    <source>
        <dbReference type="ARBA" id="ARBA00007992"/>
    </source>
</evidence>
<dbReference type="PANTHER" id="PTHR13789:SF316">
    <property type="entry name" value="FAD-BINDING DOMAIN-CONTAINING PROTEIN"/>
    <property type="match status" value="1"/>
</dbReference>
<dbReference type="InterPro" id="IPR050493">
    <property type="entry name" value="FAD-dep_Monooxygenase_BioMet"/>
</dbReference>
<evidence type="ECO:0000313" key="7">
    <source>
        <dbReference type="EMBL" id="KAF4307580.1"/>
    </source>
</evidence>
<gene>
    <name evidence="7" type="ORF">GTA08_BOTSDO04668</name>
</gene>
<dbReference type="Proteomes" id="UP000572817">
    <property type="component" value="Unassembled WGS sequence"/>
</dbReference>
<keyword evidence="8" id="KW-1185">Reference proteome</keyword>
<evidence type="ECO:0000313" key="8">
    <source>
        <dbReference type="Proteomes" id="UP000572817"/>
    </source>
</evidence>
<accession>A0A8H4IU07</accession>
<protein>
    <submittedName>
        <fullName evidence="7">Monooxygenase FAD-binding protein</fullName>
    </submittedName>
</protein>
<keyword evidence="4" id="KW-0560">Oxidoreductase</keyword>
<name>A0A8H4IU07_9PEZI</name>
<evidence type="ECO:0000256" key="4">
    <source>
        <dbReference type="ARBA" id="ARBA00023002"/>
    </source>
</evidence>
<sequence>MSAPLKSNIAIIGGGLASLTVALALHQRGIQCTIYEARPEDTSTPGALMLSPNSLRILDDLNIYTHIRNQGFNFQTVTFQNSHEQTTDAYHLGSAQQYGYDCLRIYRQTLLLELRAACRRAAIPIHYSHKFTHIVSEDPTTNTLTFALAAPHGTRTASLLIGADGIHSRLRTQRVAPGSTAHYEGRVAITYAPSRGRARLPAACPCPVAIHGPRGAFVLAPQSADGAGELLAGTQVAFPEQDRRGWAALGADKERLAELLREGVETWSSTVRGALADVPVETLAIWPYYSVPRLEAWAAGRVVVLGDAAHAIPPTAGQGASQALEDAVTFAALVGGFGGGEEAWGGVVGRWQEYRQKRVDRVLALTMQLNNTRLPVEEREKLRDGEMWKSSGDGELAWLYCADVVREMQDYVWG</sequence>
<dbReference type="AlphaFoldDB" id="A0A8H4IU07"/>
<evidence type="ECO:0000259" key="6">
    <source>
        <dbReference type="Pfam" id="PF01494"/>
    </source>
</evidence>
<evidence type="ECO:0000256" key="3">
    <source>
        <dbReference type="ARBA" id="ARBA00022827"/>
    </source>
</evidence>
<comment type="caution">
    <text evidence="7">The sequence shown here is derived from an EMBL/GenBank/DDBJ whole genome shotgun (WGS) entry which is preliminary data.</text>
</comment>